<dbReference type="PANTHER" id="PTHR11879:SF22">
    <property type="entry name" value="ASPARTATE AMINOTRANSFERASE, MITOCHONDRIAL"/>
    <property type="match status" value="1"/>
</dbReference>
<evidence type="ECO:0000256" key="6">
    <source>
        <dbReference type="ARBA" id="ARBA00022898"/>
    </source>
</evidence>
<comment type="similarity">
    <text evidence="2">Belongs to the class-I pyridoxal-phosphate-dependent aminotransferase family.</text>
</comment>
<comment type="caution">
    <text evidence="8">The sequence shown here is derived from an EMBL/GenBank/DDBJ whole genome shotgun (WGS) entry which is preliminary data.</text>
</comment>
<dbReference type="InterPro" id="IPR015424">
    <property type="entry name" value="PyrdxlP-dep_Trfase"/>
</dbReference>
<evidence type="ECO:0000259" key="7">
    <source>
        <dbReference type="Pfam" id="PF00155"/>
    </source>
</evidence>
<dbReference type="EMBL" id="JAASQP010000001">
    <property type="protein sequence ID" value="NIJ24567.1"/>
    <property type="molecule type" value="Genomic_DNA"/>
</dbReference>
<dbReference type="Pfam" id="PF00155">
    <property type="entry name" value="Aminotran_1_2"/>
    <property type="match status" value="1"/>
</dbReference>
<dbReference type="InterPro" id="IPR000796">
    <property type="entry name" value="Asp_trans"/>
</dbReference>
<dbReference type="InterPro" id="IPR015422">
    <property type="entry name" value="PyrdxlP-dep_Trfase_small"/>
</dbReference>
<organism evidence="8 9">
    <name type="scientific">Sphingomonas japonica</name>
    <dbReference type="NCBI Taxonomy" id="511662"/>
    <lineage>
        <taxon>Bacteria</taxon>
        <taxon>Pseudomonadati</taxon>
        <taxon>Pseudomonadota</taxon>
        <taxon>Alphaproteobacteria</taxon>
        <taxon>Sphingomonadales</taxon>
        <taxon>Sphingomonadaceae</taxon>
        <taxon>Sphingomonas</taxon>
    </lineage>
</organism>
<evidence type="ECO:0000313" key="9">
    <source>
        <dbReference type="Proteomes" id="UP000788153"/>
    </source>
</evidence>
<dbReference type="PANTHER" id="PTHR11879">
    <property type="entry name" value="ASPARTATE AMINOTRANSFERASE"/>
    <property type="match status" value="1"/>
</dbReference>
<evidence type="ECO:0000256" key="3">
    <source>
        <dbReference type="ARBA" id="ARBA00011738"/>
    </source>
</evidence>
<accession>A0ABX0U5N3</accession>
<keyword evidence="5 8" id="KW-0808">Transferase</keyword>
<keyword evidence="6" id="KW-0663">Pyridoxal phosphate</keyword>
<dbReference type="Gene3D" id="3.90.1150.10">
    <property type="entry name" value="Aspartate Aminotransferase, domain 1"/>
    <property type="match status" value="1"/>
</dbReference>
<evidence type="ECO:0000256" key="1">
    <source>
        <dbReference type="ARBA" id="ARBA00001933"/>
    </source>
</evidence>
<comment type="subunit">
    <text evidence="3">Homodimer.</text>
</comment>
<reference evidence="8 9" key="1">
    <citation type="submission" date="2020-03" db="EMBL/GenBank/DDBJ databases">
        <title>Genomic Encyclopedia of Type Strains, Phase IV (KMG-IV): sequencing the most valuable type-strain genomes for metagenomic binning, comparative biology and taxonomic classification.</title>
        <authorList>
            <person name="Goeker M."/>
        </authorList>
    </citation>
    <scope>NUCLEOTIDE SEQUENCE [LARGE SCALE GENOMIC DNA]</scope>
    <source>
        <strain evidence="8 9">DSM 22753</strain>
    </source>
</reference>
<dbReference type="GO" id="GO:0008483">
    <property type="term" value="F:transaminase activity"/>
    <property type="evidence" value="ECO:0007669"/>
    <property type="project" value="UniProtKB-KW"/>
</dbReference>
<dbReference type="RefSeq" id="WP_140046914.1">
    <property type="nucleotide sequence ID" value="NZ_BAAAEV010000001.1"/>
</dbReference>
<dbReference type="Gene3D" id="3.40.640.10">
    <property type="entry name" value="Type I PLP-dependent aspartate aminotransferase-like (Major domain)"/>
    <property type="match status" value="1"/>
</dbReference>
<proteinExistence type="inferred from homology"/>
<keyword evidence="9" id="KW-1185">Reference proteome</keyword>
<dbReference type="EC" id="2.6.1.57" evidence="8"/>
<dbReference type="InterPro" id="IPR004839">
    <property type="entry name" value="Aminotransferase_I/II_large"/>
</dbReference>
<evidence type="ECO:0000256" key="4">
    <source>
        <dbReference type="ARBA" id="ARBA00022576"/>
    </source>
</evidence>
<comment type="cofactor">
    <cofactor evidence="1">
        <name>pyridoxal 5'-phosphate</name>
        <dbReference type="ChEBI" id="CHEBI:597326"/>
    </cofactor>
</comment>
<dbReference type="SUPFAM" id="SSF53383">
    <property type="entry name" value="PLP-dependent transferases"/>
    <property type="match status" value="1"/>
</dbReference>
<name>A0ABX0U5N3_9SPHN</name>
<gene>
    <name evidence="8" type="ORF">FHT01_002109</name>
</gene>
<dbReference type="InterPro" id="IPR015421">
    <property type="entry name" value="PyrdxlP-dep_Trfase_major"/>
</dbReference>
<sequence>MTSITIDRGTDAAARLFSGLEPRPSDPLLGLMTAFRADPRDAKLDLGVGVYKDEHGKTPVMRAIKAAETRLLADQDSKRYLGGDGDIRFVELLEPIVFGDALGDPARRIGIQTPGGTGALRLGAELIARARPNATVWTGDPTWPNHTPILRAAGLTVASHPFYDPRARTIRFDEMMLALGKAAPGDVVLLHGCCHNPTGADLSIEQWDAVIERIAERDLVAFIDLAYQGLGDGLDADAAGLRKAWSALPEVLLAYSCDKNFGVYRERTGAMWGRFADADTAAIARGNILALARTLWSMPPDHGAAAVRIVLDDPELAADWRTELSAMCERLGGLRQALASADPRLAYLAEQRGMFALLPVDKTGVHAMRDAHGIYMTDGGRINVAGLGIDDVAPFVDALRPHLAP</sequence>
<keyword evidence="4 8" id="KW-0032">Aminotransferase</keyword>
<dbReference type="PRINTS" id="PR00799">
    <property type="entry name" value="TRANSAMINASE"/>
</dbReference>
<dbReference type="Proteomes" id="UP000788153">
    <property type="component" value="Unassembled WGS sequence"/>
</dbReference>
<feature type="domain" description="Aminotransferase class I/classII large" evidence="7">
    <location>
        <begin position="43"/>
        <end position="399"/>
    </location>
</feature>
<evidence type="ECO:0000256" key="5">
    <source>
        <dbReference type="ARBA" id="ARBA00022679"/>
    </source>
</evidence>
<protein>
    <submittedName>
        <fullName evidence="8">Aromatic-amino-acid transaminase</fullName>
        <ecNumber evidence="8">2.6.1.57</ecNumber>
    </submittedName>
</protein>
<evidence type="ECO:0000256" key="2">
    <source>
        <dbReference type="ARBA" id="ARBA00007441"/>
    </source>
</evidence>
<dbReference type="CDD" id="cd00609">
    <property type="entry name" value="AAT_like"/>
    <property type="match status" value="1"/>
</dbReference>
<dbReference type="NCBIfam" id="NF006719">
    <property type="entry name" value="PRK09257.1"/>
    <property type="match status" value="1"/>
</dbReference>
<evidence type="ECO:0000313" key="8">
    <source>
        <dbReference type="EMBL" id="NIJ24567.1"/>
    </source>
</evidence>